<name>A0ACB7TBN0_HYAAI</name>
<comment type="caution">
    <text evidence="1">The sequence shown here is derived from an EMBL/GenBank/DDBJ whole genome shotgun (WGS) entry which is preliminary data.</text>
</comment>
<keyword evidence="2" id="KW-1185">Reference proteome</keyword>
<evidence type="ECO:0000313" key="2">
    <source>
        <dbReference type="Proteomes" id="UP000821845"/>
    </source>
</evidence>
<gene>
    <name evidence="1" type="ORF">HPB50_003021</name>
</gene>
<accession>A0ACB7TBN0</accession>
<dbReference type="EMBL" id="CM023481">
    <property type="protein sequence ID" value="KAH6944420.1"/>
    <property type="molecule type" value="Genomic_DNA"/>
</dbReference>
<protein>
    <submittedName>
        <fullName evidence="1">Uncharacterized protein</fullName>
    </submittedName>
</protein>
<organism evidence="1 2">
    <name type="scientific">Hyalomma asiaticum</name>
    <name type="common">Tick</name>
    <dbReference type="NCBI Taxonomy" id="266040"/>
    <lineage>
        <taxon>Eukaryota</taxon>
        <taxon>Metazoa</taxon>
        <taxon>Ecdysozoa</taxon>
        <taxon>Arthropoda</taxon>
        <taxon>Chelicerata</taxon>
        <taxon>Arachnida</taxon>
        <taxon>Acari</taxon>
        <taxon>Parasitiformes</taxon>
        <taxon>Ixodida</taxon>
        <taxon>Ixodoidea</taxon>
        <taxon>Ixodidae</taxon>
        <taxon>Hyalomminae</taxon>
        <taxon>Hyalomma</taxon>
    </lineage>
</organism>
<evidence type="ECO:0000313" key="1">
    <source>
        <dbReference type="EMBL" id="KAH6944420.1"/>
    </source>
</evidence>
<sequence length="133" mass="15009">MIPQKGLERRQGNQPDVGRALPGRSSSSSGIARRKQMRARRDTPERYILKAPYTKIQRHTQRSLRFRHNASLASIDETAERSKPSRKVRTPSEMMRITGRQEAANAQVGAQHNMANGEHIVIVSVHYLPELGS</sequence>
<proteinExistence type="predicted"/>
<dbReference type="Proteomes" id="UP000821845">
    <property type="component" value="Chromosome 1"/>
</dbReference>
<reference evidence="1" key="1">
    <citation type="submission" date="2020-05" db="EMBL/GenBank/DDBJ databases">
        <title>Large-scale comparative analyses of tick genomes elucidate their genetic diversity and vector capacities.</title>
        <authorList>
            <person name="Jia N."/>
            <person name="Wang J."/>
            <person name="Shi W."/>
            <person name="Du L."/>
            <person name="Sun Y."/>
            <person name="Zhan W."/>
            <person name="Jiang J."/>
            <person name="Wang Q."/>
            <person name="Zhang B."/>
            <person name="Ji P."/>
            <person name="Sakyi L.B."/>
            <person name="Cui X."/>
            <person name="Yuan T."/>
            <person name="Jiang B."/>
            <person name="Yang W."/>
            <person name="Lam T.T.-Y."/>
            <person name="Chang Q."/>
            <person name="Ding S."/>
            <person name="Wang X."/>
            <person name="Zhu J."/>
            <person name="Ruan X."/>
            <person name="Zhao L."/>
            <person name="Wei J."/>
            <person name="Que T."/>
            <person name="Du C."/>
            <person name="Cheng J."/>
            <person name="Dai P."/>
            <person name="Han X."/>
            <person name="Huang E."/>
            <person name="Gao Y."/>
            <person name="Liu J."/>
            <person name="Shao H."/>
            <person name="Ye R."/>
            <person name="Li L."/>
            <person name="Wei W."/>
            <person name="Wang X."/>
            <person name="Wang C."/>
            <person name="Yang T."/>
            <person name="Huo Q."/>
            <person name="Li W."/>
            <person name="Guo W."/>
            <person name="Chen H."/>
            <person name="Zhou L."/>
            <person name="Ni X."/>
            <person name="Tian J."/>
            <person name="Zhou Y."/>
            <person name="Sheng Y."/>
            <person name="Liu T."/>
            <person name="Pan Y."/>
            <person name="Xia L."/>
            <person name="Li J."/>
            <person name="Zhao F."/>
            <person name="Cao W."/>
        </authorList>
    </citation>
    <scope>NUCLEOTIDE SEQUENCE</scope>
    <source>
        <strain evidence="1">Hyas-2018</strain>
    </source>
</reference>